<organism evidence="1 2">
    <name type="scientific">Sistotremastrum niveocremeum HHB9708</name>
    <dbReference type="NCBI Taxonomy" id="1314777"/>
    <lineage>
        <taxon>Eukaryota</taxon>
        <taxon>Fungi</taxon>
        <taxon>Dikarya</taxon>
        <taxon>Basidiomycota</taxon>
        <taxon>Agaricomycotina</taxon>
        <taxon>Agaricomycetes</taxon>
        <taxon>Sistotremastrales</taxon>
        <taxon>Sistotremastraceae</taxon>
        <taxon>Sertulicium</taxon>
        <taxon>Sertulicium niveocremeum</taxon>
    </lineage>
</organism>
<dbReference type="EMBL" id="KV419405">
    <property type="protein sequence ID" value="KZS94059.1"/>
    <property type="molecule type" value="Genomic_DNA"/>
</dbReference>
<name>A0A164VDJ8_9AGAM</name>
<proteinExistence type="predicted"/>
<dbReference type="Proteomes" id="UP000076722">
    <property type="component" value="Unassembled WGS sequence"/>
</dbReference>
<accession>A0A164VDJ8</accession>
<evidence type="ECO:0000313" key="1">
    <source>
        <dbReference type="EMBL" id="KZS94059.1"/>
    </source>
</evidence>
<evidence type="ECO:0000313" key="2">
    <source>
        <dbReference type="Proteomes" id="UP000076722"/>
    </source>
</evidence>
<gene>
    <name evidence="1" type="ORF">SISNIDRAFT_56709</name>
</gene>
<keyword evidence="2" id="KW-1185">Reference proteome</keyword>
<protein>
    <submittedName>
        <fullName evidence="1">Uncharacterized protein</fullName>
    </submittedName>
</protein>
<dbReference type="AlphaFoldDB" id="A0A164VDJ8"/>
<reference evidence="1 2" key="1">
    <citation type="journal article" date="2016" name="Mol. Biol. Evol.">
        <title>Comparative Genomics of Early-Diverging Mushroom-Forming Fungi Provides Insights into the Origins of Lignocellulose Decay Capabilities.</title>
        <authorList>
            <person name="Nagy L.G."/>
            <person name="Riley R."/>
            <person name="Tritt A."/>
            <person name="Adam C."/>
            <person name="Daum C."/>
            <person name="Floudas D."/>
            <person name="Sun H."/>
            <person name="Yadav J.S."/>
            <person name="Pangilinan J."/>
            <person name="Larsson K.H."/>
            <person name="Matsuura K."/>
            <person name="Barry K."/>
            <person name="Labutti K."/>
            <person name="Kuo R."/>
            <person name="Ohm R.A."/>
            <person name="Bhattacharya S.S."/>
            <person name="Shirouzu T."/>
            <person name="Yoshinaga Y."/>
            <person name="Martin F.M."/>
            <person name="Grigoriev I.V."/>
            <person name="Hibbett D.S."/>
        </authorList>
    </citation>
    <scope>NUCLEOTIDE SEQUENCE [LARGE SCALE GENOMIC DNA]</scope>
    <source>
        <strain evidence="1 2">HHB9708</strain>
    </source>
</reference>
<sequence>MVSEMPEGASCPLSIQVVSYSVEASRAPFSKKSLSRQDNEGHRCAIFLSPNIYDSNVKLKVGLLELLSGTSIAAASRSLSTHFVSKTTVSSYSGSPSLRLGLIGSRARIPLPSSESSSREKHIIQPTSGILSFSIHHHPLSPASGRAPCLRTKSSVAPDLLCWANGYPSRSATLRSVAGLRSLPSKESLVGGCARLHPP</sequence>